<sequence length="204" mass="22471">MSSHGCKVCRVLSERDLSTYDTQLLAQWQGENGPRKGYRTLAEQLNIRLLQREMDRAGLPTIGGETESKYQRLTGDDSTTAAAVREMFRHEGVPIDEIEHDFVSYGVIRTHITECLGAEYTAPESDSDWATDAITIAQRTAKTKATEAIRALTNKGTLASVSEPVVDVGIIVECPECQSRISADKAIRRGFVCTCAEPTDSDEE</sequence>
<dbReference type="AlphaFoldDB" id="A0ABD5YX95"/>
<reference evidence="1 2" key="1">
    <citation type="journal article" date="2019" name="Int. J. Syst. Evol. Microbiol.">
        <title>The Global Catalogue of Microorganisms (GCM) 10K type strain sequencing project: providing services to taxonomists for standard genome sequencing and annotation.</title>
        <authorList>
            <consortium name="The Broad Institute Genomics Platform"/>
            <consortium name="The Broad Institute Genome Sequencing Center for Infectious Disease"/>
            <person name="Wu L."/>
            <person name="Ma J."/>
        </authorList>
    </citation>
    <scope>NUCLEOTIDE SEQUENCE [LARGE SCALE GENOMIC DNA]</scope>
    <source>
        <strain evidence="1 2">RDMS1</strain>
    </source>
</reference>
<name>A0ABD5YX95_9EURY</name>
<comment type="caution">
    <text evidence="1">The sequence shown here is derived from an EMBL/GenBank/DDBJ whole genome shotgun (WGS) entry which is preliminary data.</text>
</comment>
<gene>
    <name evidence="1" type="primary">rdfA</name>
    <name evidence="1" type="ORF">ACFQL7_22920</name>
</gene>
<dbReference type="RefSeq" id="WP_248910148.1">
    <property type="nucleotide sequence ID" value="NZ_CP109980.1"/>
</dbReference>
<keyword evidence="2" id="KW-1185">Reference proteome</keyword>
<evidence type="ECO:0000313" key="2">
    <source>
        <dbReference type="Proteomes" id="UP001596417"/>
    </source>
</evidence>
<evidence type="ECO:0000313" key="1">
    <source>
        <dbReference type="EMBL" id="MFC7192383.1"/>
    </source>
</evidence>
<organism evidence="1 2">
    <name type="scientific">Halocatena marina</name>
    <dbReference type="NCBI Taxonomy" id="2934937"/>
    <lineage>
        <taxon>Archaea</taxon>
        <taxon>Methanobacteriati</taxon>
        <taxon>Methanobacteriota</taxon>
        <taxon>Stenosarchaea group</taxon>
        <taxon>Halobacteria</taxon>
        <taxon>Halobacteriales</taxon>
        <taxon>Natronomonadaceae</taxon>
        <taxon>Halocatena</taxon>
    </lineage>
</organism>
<dbReference type="Proteomes" id="UP001596417">
    <property type="component" value="Unassembled WGS sequence"/>
</dbReference>
<proteinExistence type="predicted"/>
<protein>
    <submittedName>
        <fullName evidence="1">Rod-determining factor RdfA</fullName>
    </submittedName>
</protein>
<accession>A0ABD5YX95</accession>
<dbReference type="Pfam" id="PF21811">
    <property type="entry name" value="RdfA"/>
    <property type="match status" value="1"/>
</dbReference>
<dbReference type="EMBL" id="JBHTAX010000004">
    <property type="protein sequence ID" value="MFC7192383.1"/>
    <property type="molecule type" value="Genomic_DNA"/>
</dbReference>
<dbReference type="InterPro" id="IPR048925">
    <property type="entry name" value="RdfA"/>
</dbReference>
<dbReference type="GeneID" id="76202061"/>